<accession>A0A4R9C3Z3</accession>
<dbReference type="AlphaFoldDB" id="A0A4R9C3Z3"/>
<gene>
    <name evidence="2" type="ORF">EQF91_04805</name>
</gene>
<organism evidence="2 3">
    <name type="scientific">Helcococcus ovis</name>
    <dbReference type="NCBI Taxonomy" id="72026"/>
    <lineage>
        <taxon>Bacteria</taxon>
        <taxon>Bacillati</taxon>
        <taxon>Bacillota</taxon>
        <taxon>Tissierellia</taxon>
        <taxon>Tissierellales</taxon>
        <taxon>Peptoniphilaceae</taxon>
        <taxon>Helcococcus</taxon>
    </lineage>
</organism>
<evidence type="ECO:0000313" key="2">
    <source>
        <dbReference type="EMBL" id="TFF65956.1"/>
    </source>
</evidence>
<reference evidence="2 3" key="1">
    <citation type="submission" date="2019-01" db="EMBL/GenBank/DDBJ databases">
        <title>Draft Genome Sequences of Helcococcus ovis Strains Isolated from the Uterus and Vagina of Dairy Cows with Metritis.</title>
        <authorList>
            <person name="Cunha F."/>
            <person name="Jeon S.J."/>
            <person name="Kutzer P."/>
            <person name="Galvao K.N."/>
        </authorList>
    </citation>
    <scope>NUCLEOTIDE SEQUENCE [LARGE SCALE GENOMIC DNA]</scope>
    <source>
        <strain evidence="2 3">KG-37</strain>
    </source>
</reference>
<evidence type="ECO:0000313" key="3">
    <source>
        <dbReference type="Proteomes" id="UP000297454"/>
    </source>
</evidence>
<dbReference type="Proteomes" id="UP000297454">
    <property type="component" value="Unassembled WGS sequence"/>
</dbReference>
<comment type="caution">
    <text evidence="2">The sequence shown here is derived from an EMBL/GenBank/DDBJ whole genome shotgun (WGS) entry which is preliminary data.</text>
</comment>
<dbReference type="EMBL" id="SCFR01000014">
    <property type="protein sequence ID" value="TFF65956.1"/>
    <property type="molecule type" value="Genomic_DNA"/>
</dbReference>
<evidence type="ECO:0000259" key="1">
    <source>
        <dbReference type="Pfam" id="PF08349"/>
    </source>
</evidence>
<dbReference type="Pfam" id="PF08349">
    <property type="entry name" value="DUF1722"/>
    <property type="match status" value="1"/>
</dbReference>
<protein>
    <submittedName>
        <fullName evidence="2">DUF1722 domain-containing protein</fullName>
    </submittedName>
</protein>
<dbReference type="InterPro" id="IPR013560">
    <property type="entry name" value="DUF1722"/>
</dbReference>
<dbReference type="RefSeq" id="WP_134744459.1">
    <property type="nucleotide sequence ID" value="NZ_JBFNFK010000005.1"/>
</dbReference>
<name>A0A4R9C3Z3_9FIRM</name>
<proteinExistence type="predicted"/>
<keyword evidence="3" id="KW-1185">Reference proteome</keyword>
<sequence>MEDKEERTKCEKLWAKNKYLVLSKSHRDYLKIREYLKNDKISFDLLQKKIEHAKNLKESIKDFNNAILHIWGYFKNSANDVEKKEMFMKLDQYNSGEIDQKSVIDYINDVLLKKYPNNYLQDSTLLKGK</sequence>
<feature type="domain" description="DUF1722" evidence="1">
    <location>
        <begin position="18"/>
        <end position="127"/>
    </location>
</feature>